<evidence type="ECO:0000313" key="2">
    <source>
        <dbReference type="Proteomes" id="UP000776252"/>
    </source>
</evidence>
<reference evidence="1 2" key="1">
    <citation type="submission" date="2021-06" db="EMBL/GenBank/DDBJ databases">
        <title>Clostridia strains as spoilage organisms.</title>
        <authorList>
            <person name="Wambui J."/>
            <person name="Stephan R."/>
            <person name="Stevens M.J.A."/>
        </authorList>
    </citation>
    <scope>NUCLEOTIDE SEQUENCE [LARGE SCALE GENOMIC DNA]</scope>
    <source>
        <strain evidence="1 2">DSM 14204</strain>
    </source>
</reference>
<protein>
    <submittedName>
        <fullName evidence="1">Phosphoenolpyruvate carboxykinase</fullName>
    </submittedName>
</protein>
<proteinExistence type="predicted"/>
<evidence type="ECO:0000313" key="1">
    <source>
        <dbReference type="EMBL" id="MBU3159818.1"/>
    </source>
</evidence>
<dbReference type="Proteomes" id="UP000776252">
    <property type="component" value="Unassembled WGS sequence"/>
</dbReference>
<dbReference type="EMBL" id="JAHLDV010000014">
    <property type="protein sequence ID" value="MBU3159818.1"/>
    <property type="molecule type" value="Genomic_DNA"/>
</dbReference>
<sequence length="586" mass="66769">MKKEFSLSNEKVMINFTAKYCNTPVKLLESDGFRRVFNAYLKKIKKKNSNIYKYLIQNAQTENEDLDVFIIHLFKLLSVLNVNEIINLNTKYTSLIDSKGTFIDFIEDFYGFWRKLERYTIIHNNKINEGIEKTSFVEANNNFSMLILDLYRKIEENAVGYKPKVYRQLPAGGNAGLIVNSISWPIPLGYEKLKNVPFIDAIILDLPYISYPKKNTRDGIFDECFENPLKNCTITTDHWFCYPAKVGTLLAFIYVHRDFMAHAITLCNLFEMAKEKEYRNIKPDIVFVFGAKDSFSARDSAPIVKTVFYDDKQNDIMLGYISYGDEIDYFGYVKKMALTLHNLIMIKRGSLPIHGAMVHIIMNNGNSANVVIMGDSGAGKSESLEAFRSLSEDYISDMTIVFDDMGYLTLKEGSKPLAFGTEIGAFVRLDDLDTGYAFKEIDRSIFMNPDKINARLVMPVASYKDIIKGYPIDLFLYANNYEEVKDGIEEINFFTNAKDAIDVCKRGARMAKGTTTELGLVTSYFANPFGPVQKQELVNVLIDKYFDDLFITGVKVGQIRTSLGVKGQEKDGPKKAAKKLFELIIK</sequence>
<name>A0ABS6BSB3_9CLOT</name>
<gene>
    <name evidence="1" type="ORF">KPL37_08645</name>
</gene>
<keyword evidence="2" id="KW-1185">Reference proteome</keyword>
<organism evidence="1 2">
    <name type="scientific">Clostridium frigoris</name>
    <dbReference type="NCBI Taxonomy" id="205327"/>
    <lineage>
        <taxon>Bacteria</taxon>
        <taxon>Bacillati</taxon>
        <taxon>Bacillota</taxon>
        <taxon>Clostridia</taxon>
        <taxon>Eubacteriales</taxon>
        <taxon>Clostridiaceae</taxon>
        <taxon>Clostridium</taxon>
    </lineage>
</organism>
<dbReference type="RefSeq" id="WP_216148022.1">
    <property type="nucleotide sequence ID" value="NZ_JAHLDV010000014.1"/>
</dbReference>
<accession>A0ABS6BSB3</accession>
<comment type="caution">
    <text evidence="1">The sequence shown here is derived from an EMBL/GenBank/DDBJ whole genome shotgun (WGS) entry which is preliminary data.</text>
</comment>